<evidence type="ECO:0000313" key="4">
    <source>
        <dbReference type="Proteomes" id="UP000244855"/>
    </source>
</evidence>
<feature type="compositionally biased region" description="Acidic residues" evidence="1">
    <location>
        <begin position="79"/>
        <end position="90"/>
    </location>
</feature>
<sequence length="131" mass="15144">MDKQNRPYKCNVEGCDRMAQGFTYCGGLIRHQREVHKMHGGIKALFCHIPDCKRNSGPAFTRQTNLDEHIRHQHPDIPQELDESPAEGDENNLRAELKKLRRETDTRLRKLEAEVSALRSCRAGQLVKHEM</sequence>
<evidence type="ECO:0000259" key="2">
    <source>
        <dbReference type="SMART" id="SM00355"/>
    </source>
</evidence>
<evidence type="ECO:0000313" key="3">
    <source>
        <dbReference type="EMBL" id="PVH94214.1"/>
    </source>
</evidence>
<accession>A0A2V1DAM5</accession>
<protein>
    <recommendedName>
        <fullName evidence="2">C2H2-type domain-containing protein</fullName>
    </recommendedName>
</protein>
<dbReference type="AlphaFoldDB" id="A0A2V1DAM5"/>
<organism evidence="3 4">
    <name type="scientific">Periconia macrospinosa</name>
    <dbReference type="NCBI Taxonomy" id="97972"/>
    <lineage>
        <taxon>Eukaryota</taxon>
        <taxon>Fungi</taxon>
        <taxon>Dikarya</taxon>
        <taxon>Ascomycota</taxon>
        <taxon>Pezizomycotina</taxon>
        <taxon>Dothideomycetes</taxon>
        <taxon>Pleosporomycetidae</taxon>
        <taxon>Pleosporales</taxon>
        <taxon>Massarineae</taxon>
        <taxon>Periconiaceae</taxon>
        <taxon>Periconia</taxon>
    </lineage>
</organism>
<dbReference type="SMART" id="SM00355">
    <property type="entry name" value="ZnF_C2H2"/>
    <property type="match status" value="2"/>
</dbReference>
<feature type="domain" description="C2H2-type" evidence="2">
    <location>
        <begin position="45"/>
        <end position="74"/>
    </location>
</feature>
<evidence type="ECO:0000256" key="1">
    <source>
        <dbReference type="SAM" id="MobiDB-lite"/>
    </source>
</evidence>
<dbReference type="OrthoDB" id="5305647at2759"/>
<dbReference type="InterPro" id="IPR013087">
    <property type="entry name" value="Znf_C2H2_type"/>
</dbReference>
<proteinExistence type="predicted"/>
<dbReference type="Pfam" id="PF26177">
    <property type="entry name" value="zf_C2H2_17_1st"/>
    <property type="match status" value="1"/>
</dbReference>
<dbReference type="InterPro" id="IPR059009">
    <property type="entry name" value="Znf_C2H2_17_1st"/>
</dbReference>
<dbReference type="STRING" id="97972.A0A2V1DAM5"/>
<dbReference type="Proteomes" id="UP000244855">
    <property type="component" value="Unassembled WGS sequence"/>
</dbReference>
<dbReference type="EMBL" id="KZ805545">
    <property type="protein sequence ID" value="PVH94214.1"/>
    <property type="molecule type" value="Genomic_DNA"/>
</dbReference>
<keyword evidence="4" id="KW-1185">Reference proteome</keyword>
<feature type="region of interest" description="Disordered" evidence="1">
    <location>
        <begin position="72"/>
        <end position="92"/>
    </location>
</feature>
<dbReference type="Gene3D" id="3.30.160.60">
    <property type="entry name" value="Classic Zinc Finger"/>
    <property type="match status" value="1"/>
</dbReference>
<gene>
    <name evidence="3" type="ORF">DM02DRAFT_199028</name>
</gene>
<name>A0A2V1DAM5_9PLEO</name>
<feature type="domain" description="C2H2-type" evidence="2">
    <location>
        <begin position="8"/>
        <end position="36"/>
    </location>
</feature>
<reference evidence="3 4" key="1">
    <citation type="journal article" date="2018" name="Sci. Rep.">
        <title>Comparative genomics provides insights into the lifestyle and reveals functional heterogeneity of dark septate endophytic fungi.</title>
        <authorList>
            <person name="Knapp D.G."/>
            <person name="Nemeth J.B."/>
            <person name="Barry K."/>
            <person name="Hainaut M."/>
            <person name="Henrissat B."/>
            <person name="Johnson J."/>
            <person name="Kuo A."/>
            <person name="Lim J.H.P."/>
            <person name="Lipzen A."/>
            <person name="Nolan M."/>
            <person name="Ohm R.A."/>
            <person name="Tamas L."/>
            <person name="Grigoriev I.V."/>
            <person name="Spatafora J.W."/>
            <person name="Nagy L.G."/>
            <person name="Kovacs G.M."/>
        </authorList>
    </citation>
    <scope>NUCLEOTIDE SEQUENCE [LARGE SCALE GENOMIC DNA]</scope>
    <source>
        <strain evidence="3 4">DSE2036</strain>
    </source>
</reference>